<keyword evidence="2" id="KW-1185">Reference proteome</keyword>
<dbReference type="Proteomes" id="UP000807353">
    <property type="component" value="Unassembled WGS sequence"/>
</dbReference>
<reference evidence="1" key="1">
    <citation type="submission" date="2020-11" db="EMBL/GenBank/DDBJ databases">
        <authorList>
            <consortium name="DOE Joint Genome Institute"/>
            <person name="Ahrendt S."/>
            <person name="Riley R."/>
            <person name="Andreopoulos W."/>
            <person name="Labutti K."/>
            <person name="Pangilinan J."/>
            <person name="Ruiz-Duenas F.J."/>
            <person name="Barrasa J.M."/>
            <person name="Sanchez-Garcia M."/>
            <person name="Camarero S."/>
            <person name="Miyauchi S."/>
            <person name="Serrano A."/>
            <person name="Linde D."/>
            <person name="Babiker R."/>
            <person name="Drula E."/>
            <person name="Ayuso-Fernandez I."/>
            <person name="Pacheco R."/>
            <person name="Padilla G."/>
            <person name="Ferreira P."/>
            <person name="Barriuso J."/>
            <person name="Kellner H."/>
            <person name="Castanera R."/>
            <person name="Alfaro M."/>
            <person name="Ramirez L."/>
            <person name="Pisabarro A.G."/>
            <person name="Kuo A."/>
            <person name="Tritt A."/>
            <person name="Lipzen A."/>
            <person name="He G."/>
            <person name="Yan M."/>
            <person name="Ng V."/>
            <person name="Cullen D."/>
            <person name="Martin F."/>
            <person name="Rosso M.-N."/>
            <person name="Henrissat B."/>
            <person name="Hibbett D."/>
            <person name="Martinez A.T."/>
            <person name="Grigoriev I.V."/>
        </authorList>
    </citation>
    <scope>NUCLEOTIDE SEQUENCE</scope>
    <source>
        <strain evidence="1">CBS 247.69</strain>
    </source>
</reference>
<gene>
    <name evidence="1" type="ORF">BDZ94DRAFT_1291764</name>
</gene>
<sequence length="232" mass="26529">MLRLLILVEEAALLKTSNNGPAASSGLILPKQAHDEHALEGERSNYFTASCYYCVETICVLCGVVIAWTKIDKSESPTKILEFLEKVYPTEESKSAYICIDKACLVLHTAVANGSWDRVWKSTTRFIVDAYHYINHRAEDYLCRKWCNPAPKDGSAPNLVVVAYDNRGNPYYKRAFNTQTCEQLNAWLGGFDSIIRRMKPSNFDCYKQTLMYTITSTLRIRCGHHRQDMYPY</sequence>
<dbReference type="OrthoDB" id="2527272at2759"/>
<evidence type="ECO:0000313" key="1">
    <source>
        <dbReference type="EMBL" id="KAF9459008.1"/>
    </source>
</evidence>
<organism evidence="1 2">
    <name type="scientific">Collybia nuda</name>
    <dbReference type="NCBI Taxonomy" id="64659"/>
    <lineage>
        <taxon>Eukaryota</taxon>
        <taxon>Fungi</taxon>
        <taxon>Dikarya</taxon>
        <taxon>Basidiomycota</taxon>
        <taxon>Agaricomycotina</taxon>
        <taxon>Agaricomycetes</taxon>
        <taxon>Agaricomycetidae</taxon>
        <taxon>Agaricales</taxon>
        <taxon>Tricholomatineae</taxon>
        <taxon>Clitocybaceae</taxon>
        <taxon>Collybia</taxon>
    </lineage>
</organism>
<accession>A0A9P6CFJ5</accession>
<protein>
    <submittedName>
        <fullName evidence="1">Uncharacterized protein</fullName>
    </submittedName>
</protein>
<dbReference type="AlphaFoldDB" id="A0A9P6CFJ5"/>
<comment type="caution">
    <text evidence="1">The sequence shown here is derived from an EMBL/GenBank/DDBJ whole genome shotgun (WGS) entry which is preliminary data.</text>
</comment>
<evidence type="ECO:0000313" key="2">
    <source>
        <dbReference type="Proteomes" id="UP000807353"/>
    </source>
</evidence>
<proteinExistence type="predicted"/>
<dbReference type="EMBL" id="MU150325">
    <property type="protein sequence ID" value="KAF9459008.1"/>
    <property type="molecule type" value="Genomic_DNA"/>
</dbReference>
<name>A0A9P6CFJ5_9AGAR</name>